<reference evidence="8" key="2">
    <citation type="submission" date="2025-09" db="UniProtKB">
        <authorList>
            <consortium name="Ensembl"/>
        </authorList>
    </citation>
    <scope>IDENTIFICATION</scope>
</reference>
<keyword evidence="5" id="KW-0391">Immunity</keyword>
<keyword evidence="5" id="KW-1279">T cell receptor</keyword>
<keyword evidence="4" id="KW-0393">Immunoglobulin domain</keyword>
<proteinExistence type="predicted"/>
<evidence type="ECO:0000259" key="7">
    <source>
        <dbReference type="PROSITE" id="PS50835"/>
    </source>
</evidence>
<dbReference type="InterPro" id="IPR051287">
    <property type="entry name" value="TCR_variable_region"/>
</dbReference>
<feature type="signal peptide" evidence="6">
    <location>
        <begin position="1"/>
        <end position="27"/>
    </location>
</feature>
<evidence type="ECO:0000256" key="5">
    <source>
        <dbReference type="ARBA" id="ARBA00043266"/>
    </source>
</evidence>
<dbReference type="InterPro" id="IPR013106">
    <property type="entry name" value="Ig_V-set"/>
</dbReference>
<accession>A0A3B3Q4Z8</accession>
<dbReference type="Pfam" id="PF07686">
    <property type="entry name" value="V-set"/>
    <property type="match status" value="1"/>
</dbReference>
<reference evidence="8" key="1">
    <citation type="submission" date="2025-08" db="UniProtKB">
        <authorList>
            <consortium name="Ensembl"/>
        </authorList>
    </citation>
    <scope>IDENTIFICATION</scope>
</reference>
<evidence type="ECO:0000256" key="1">
    <source>
        <dbReference type="ARBA" id="ARBA00022729"/>
    </source>
</evidence>
<keyword evidence="1 6" id="KW-0732">Signal</keyword>
<sequence length="152" mass="17521">TSILLWGSVQLSWLSLRLVIRRSPVQTHPWQNSHVCGPLSEGKSETLDCTYASVTYSLQWYRQYPRSAPKFLMLITESSEPKQNTELRMSIKVDKNNKLLHLELYSTEVTDSAVYYCALSPTVTGNSLTLYKNLTASQQLMRFFLNYQTVFQ</sequence>
<dbReference type="SMART" id="SM00406">
    <property type="entry name" value="IGv"/>
    <property type="match status" value="1"/>
</dbReference>
<dbReference type="Ensembl" id="ENSPKIT00000024838.1">
    <property type="protein sequence ID" value="ENSPKIP00000000934.1"/>
    <property type="gene ID" value="ENSPKIG00000019408.1"/>
</dbReference>
<name>A0A3B3Q4Z8_9TELE</name>
<dbReference type="SUPFAM" id="SSF48726">
    <property type="entry name" value="Immunoglobulin"/>
    <property type="match status" value="1"/>
</dbReference>
<dbReference type="PANTHER" id="PTHR19367">
    <property type="entry name" value="T-CELL RECEPTOR ALPHA CHAIN V REGION"/>
    <property type="match status" value="1"/>
</dbReference>
<evidence type="ECO:0000256" key="2">
    <source>
        <dbReference type="ARBA" id="ARBA00023130"/>
    </source>
</evidence>
<dbReference type="GeneTree" id="ENSGT00990000204281"/>
<dbReference type="InterPro" id="IPR007110">
    <property type="entry name" value="Ig-like_dom"/>
</dbReference>
<dbReference type="AlphaFoldDB" id="A0A3B3Q4Z8"/>
<evidence type="ECO:0000256" key="6">
    <source>
        <dbReference type="SAM" id="SignalP"/>
    </source>
</evidence>
<dbReference type="PROSITE" id="PS50835">
    <property type="entry name" value="IG_LIKE"/>
    <property type="match status" value="1"/>
</dbReference>
<dbReference type="Proteomes" id="UP000261540">
    <property type="component" value="Unplaced"/>
</dbReference>
<dbReference type="Gene3D" id="2.60.40.10">
    <property type="entry name" value="Immunoglobulins"/>
    <property type="match status" value="1"/>
</dbReference>
<dbReference type="InterPro" id="IPR013783">
    <property type="entry name" value="Ig-like_fold"/>
</dbReference>
<keyword evidence="9" id="KW-1185">Reference proteome</keyword>
<dbReference type="InterPro" id="IPR036179">
    <property type="entry name" value="Ig-like_dom_sf"/>
</dbReference>
<keyword evidence="3" id="KW-0675">Receptor</keyword>
<dbReference type="PANTHER" id="PTHR19367:SF18">
    <property type="entry name" value="T CELL RECEPTOR ALPHA VARIABLE 16"/>
    <property type="match status" value="1"/>
</dbReference>
<feature type="chain" id="PRO_5017286837" evidence="6">
    <location>
        <begin position="28"/>
        <end position="152"/>
    </location>
</feature>
<evidence type="ECO:0000256" key="3">
    <source>
        <dbReference type="ARBA" id="ARBA00023170"/>
    </source>
</evidence>
<feature type="domain" description="Ig-like" evidence="7">
    <location>
        <begin position="41"/>
        <end position="135"/>
    </location>
</feature>
<protein>
    <submittedName>
        <fullName evidence="8">T-cell receptor alpha/delta variable 14.0</fullName>
    </submittedName>
</protein>
<keyword evidence="2" id="KW-1064">Adaptive immunity</keyword>
<evidence type="ECO:0000256" key="4">
    <source>
        <dbReference type="ARBA" id="ARBA00023319"/>
    </source>
</evidence>
<dbReference type="GO" id="GO:0042101">
    <property type="term" value="C:T cell receptor complex"/>
    <property type="evidence" value="ECO:0007669"/>
    <property type="project" value="UniProtKB-KW"/>
</dbReference>
<evidence type="ECO:0000313" key="9">
    <source>
        <dbReference type="Proteomes" id="UP000261540"/>
    </source>
</evidence>
<dbReference type="GO" id="GO:0002250">
    <property type="term" value="P:adaptive immune response"/>
    <property type="evidence" value="ECO:0007669"/>
    <property type="project" value="UniProtKB-KW"/>
</dbReference>
<evidence type="ECO:0000313" key="8">
    <source>
        <dbReference type="Ensembl" id="ENSPKIP00000000934.1"/>
    </source>
</evidence>
<organism evidence="8 9">
    <name type="scientific">Paramormyrops kingsleyae</name>
    <dbReference type="NCBI Taxonomy" id="1676925"/>
    <lineage>
        <taxon>Eukaryota</taxon>
        <taxon>Metazoa</taxon>
        <taxon>Chordata</taxon>
        <taxon>Craniata</taxon>
        <taxon>Vertebrata</taxon>
        <taxon>Euteleostomi</taxon>
        <taxon>Actinopterygii</taxon>
        <taxon>Neopterygii</taxon>
        <taxon>Teleostei</taxon>
        <taxon>Osteoglossocephala</taxon>
        <taxon>Osteoglossomorpha</taxon>
        <taxon>Osteoglossiformes</taxon>
        <taxon>Mormyridae</taxon>
        <taxon>Paramormyrops</taxon>
    </lineage>
</organism>